<dbReference type="PROSITE" id="PS51021">
    <property type="entry name" value="BAR"/>
    <property type="match status" value="1"/>
</dbReference>
<feature type="non-terminal residue" evidence="3">
    <location>
        <position position="153"/>
    </location>
</feature>
<keyword evidence="1" id="KW-0344">Guanine-nucleotide releasing factor</keyword>
<dbReference type="GO" id="GO:0005085">
    <property type="term" value="F:guanyl-nucleotide exchange factor activity"/>
    <property type="evidence" value="ECO:0007669"/>
    <property type="project" value="UniProtKB-KW"/>
</dbReference>
<dbReference type="InterPro" id="IPR051492">
    <property type="entry name" value="Dynamin-Rho_GEF"/>
</dbReference>
<gene>
    <name evidence="3" type="primary">ORF9735</name>
</gene>
<dbReference type="GO" id="GO:0005737">
    <property type="term" value="C:cytoplasm"/>
    <property type="evidence" value="ECO:0007669"/>
    <property type="project" value="InterPro"/>
</dbReference>
<sequence>DFYKGKACEEANKLHEVTVKLLELFNNMKETVESVVVISLNTLVGLFSGPAKVIEKRFDKLLDYNYQLGKTESDKELQAAKNDYQAMNAQLLDELPKFYNLAFNILKHCIAAFVLARRDFMELSLRESCALLELPSMASKASLMETFKTRHIT</sequence>
<evidence type="ECO:0000256" key="1">
    <source>
        <dbReference type="ARBA" id="ARBA00022658"/>
    </source>
</evidence>
<dbReference type="Gene3D" id="1.20.1270.60">
    <property type="entry name" value="Arfaptin homology (AH) domain/BAR domain"/>
    <property type="match status" value="1"/>
</dbReference>
<dbReference type="AlphaFoldDB" id="A0A0B6Y1R5"/>
<dbReference type="Pfam" id="PF03114">
    <property type="entry name" value="BAR"/>
    <property type="match status" value="1"/>
</dbReference>
<evidence type="ECO:0000313" key="3">
    <source>
        <dbReference type="EMBL" id="CEK50053.1"/>
    </source>
</evidence>
<name>A0A0B6Y1R5_9EUPU</name>
<evidence type="ECO:0000259" key="2">
    <source>
        <dbReference type="PROSITE" id="PS51021"/>
    </source>
</evidence>
<accession>A0A0B6Y1R5</accession>
<organism evidence="3">
    <name type="scientific">Arion vulgaris</name>
    <dbReference type="NCBI Taxonomy" id="1028688"/>
    <lineage>
        <taxon>Eukaryota</taxon>
        <taxon>Metazoa</taxon>
        <taxon>Spiralia</taxon>
        <taxon>Lophotrochozoa</taxon>
        <taxon>Mollusca</taxon>
        <taxon>Gastropoda</taxon>
        <taxon>Heterobranchia</taxon>
        <taxon>Euthyneura</taxon>
        <taxon>Panpulmonata</taxon>
        <taxon>Eupulmonata</taxon>
        <taxon>Stylommatophora</taxon>
        <taxon>Helicina</taxon>
        <taxon>Arionoidea</taxon>
        <taxon>Arionidae</taxon>
        <taxon>Arion</taxon>
    </lineage>
</organism>
<feature type="non-terminal residue" evidence="3">
    <location>
        <position position="1"/>
    </location>
</feature>
<dbReference type="PANTHER" id="PTHR22834">
    <property type="entry name" value="NUCLEAR FUSION PROTEIN FUS2"/>
    <property type="match status" value="1"/>
</dbReference>
<feature type="domain" description="BAR" evidence="2">
    <location>
        <begin position="1"/>
        <end position="153"/>
    </location>
</feature>
<dbReference type="PANTHER" id="PTHR22834:SF20">
    <property type="entry name" value="SH3 DOMAIN-CONTAINING PROTEIN"/>
    <property type="match status" value="1"/>
</dbReference>
<dbReference type="EMBL" id="HACG01003188">
    <property type="protein sequence ID" value="CEK50053.1"/>
    <property type="molecule type" value="Transcribed_RNA"/>
</dbReference>
<proteinExistence type="predicted"/>
<protein>
    <recommendedName>
        <fullName evidence="2">BAR domain-containing protein</fullName>
    </recommendedName>
</protein>
<dbReference type="InterPro" id="IPR027267">
    <property type="entry name" value="AH/BAR_dom_sf"/>
</dbReference>
<dbReference type="InterPro" id="IPR004148">
    <property type="entry name" value="BAR_dom"/>
</dbReference>
<dbReference type="SUPFAM" id="SSF103657">
    <property type="entry name" value="BAR/IMD domain-like"/>
    <property type="match status" value="1"/>
</dbReference>
<reference evidence="3" key="1">
    <citation type="submission" date="2014-12" db="EMBL/GenBank/DDBJ databases">
        <title>Insight into the proteome of Arion vulgaris.</title>
        <authorList>
            <person name="Aradska J."/>
            <person name="Bulat T."/>
            <person name="Smidak R."/>
            <person name="Sarate P."/>
            <person name="Gangsoo J."/>
            <person name="Sialana F."/>
            <person name="Bilban M."/>
            <person name="Lubec G."/>
        </authorList>
    </citation>
    <scope>NUCLEOTIDE SEQUENCE</scope>
    <source>
        <tissue evidence="3">Skin</tissue>
    </source>
</reference>